<evidence type="ECO:0000259" key="4">
    <source>
        <dbReference type="PROSITE" id="PS01124"/>
    </source>
</evidence>
<dbReference type="Proteomes" id="UP000426246">
    <property type="component" value="Chromosome"/>
</dbReference>
<protein>
    <submittedName>
        <fullName evidence="5">AraC family transcriptional regulator</fullName>
    </submittedName>
</protein>
<dbReference type="OrthoDB" id="625043at2"/>
<dbReference type="PROSITE" id="PS01124">
    <property type="entry name" value="HTH_ARAC_FAMILY_2"/>
    <property type="match status" value="1"/>
</dbReference>
<dbReference type="GO" id="GO:0043565">
    <property type="term" value="F:sequence-specific DNA binding"/>
    <property type="evidence" value="ECO:0007669"/>
    <property type="project" value="InterPro"/>
</dbReference>
<dbReference type="InterPro" id="IPR003313">
    <property type="entry name" value="AraC-bd"/>
</dbReference>
<evidence type="ECO:0000313" key="5">
    <source>
        <dbReference type="EMBL" id="QGQ98170.1"/>
    </source>
</evidence>
<organism evidence="5 6">
    <name type="scientific">Paenibacillus psychroresistens</name>
    <dbReference type="NCBI Taxonomy" id="1778678"/>
    <lineage>
        <taxon>Bacteria</taxon>
        <taxon>Bacillati</taxon>
        <taxon>Bacillota</taxon>
        <taxon>Bacilli</taxon>
        <taxon>Bacillales</taxon>
        <taxon>Paenibacillaceae</taxon>
        <taxon>Paenibacillus</taxon>
    </lineage>
</organism>
<dbReference type="Pfam" id="PF02311">
    <property type="entry name" value="AraC_binding"/>
    <property type="match status" value="1"/>
</dbReference>
<dbReference type="PANTHER" id="PTHR43280">
    <property type="entry name" value="ARAC-FAMILY TRANSCRIPTIONAL REGULATOR"/>
    <property type="match status" value="1"/>
</dbReference>
<dbReference type="SMART" id="SM00342">
    <property type="entry name" value="HTH_ARAC"/>
    <property type="match status" value="1"/>
</dbReference>
<dbReference type="AlphaFoldDB" id="A0A6B8RP99"/>
<dbReference type="Pfam" id="PF12833">
    <property type="entry name" value="HTH_18"/>
    <property type="match status" value="1"/>
</dbReference>
<sequence length="298" mass="34602">MPVSLSFLSQQAASWQDLTPSVHWAQSHQRAPQFEWKRRIYDYELLYVRQGVIKVNLGGESLVVSAGIIILLPAGIQHEIEIISKPNASMLGIHFDFFGELKASRDEDIIVDEKQPLEHDFCTMPIIDAQPLFTFQTLPLPPTGLILMEAIIHEWTQQKLGFQLACRGLLLHLFAQLIRLQTENKRILHPKYEANLIQLVQALDIGYAEKWTTTRMANYLNVHEDYMTKLFKDRMGISPVKYLNSNRHAAAKLLLRETDEQIEAIARMVGYEDIHYFSRVFRQRESMTAFQYRRFSQL</sequence>
<gene>
    <name evidence="5" type="ORF">EHS13_26430</name>
</gene>
<dbReference type="SUPFAM" id="SSF51215">
    <property type="entry name" value="Regulatory protein AraC"/>
    <property type="match status" value="1"/>
</dbReference>
<dbReference type="EMBL" id="CP034235">
    <property type="protein sequence ID" value="QGQ98170.1"/>
    <property type="molecule type" value="Genomic_DNA"/>
</dbReference>
<dbReference type="InterPro" id="IPR014710">
    <property type="entry name" value="RmlC-like_jellyroll"/>
</dbReference>
<dbReference type="PANTHER" id="PTHR43280:SF30">
    <property type="entry name" value="MMSAB OPERON REGULATORY PROTEIN"/>
    <property type="match status" value="1"/>
</dbReference>
<dbReference type="GO" id="GO:0003700">
    <property type="term" value="F:DNA-binding transcription factor activity"/>
    <property type="evidence" value="ECO:0007669"/>
    <property type="project" value="InterPro"/>
</dbReference>
<keyword evidence="2" id="KW-0238">DNA-binding</keyword>
<dbReference type="InterPro" id="IPR037923">
    <property type="entry name" value="HTH-like"/>
</dbReference>
<dbReference type="Gene3D" id="2.60.120.10">
    <property type="entry name" value="Jelly Rolls"/>
    <property type="match status" value="1"/>
</dbReference>
<feature type="domain" description="HTH araC/xylS-type" evidence="4">
    <location>
        <begin position="197"/>
        <end position="295"/>
    </location>
</feature>
<accession>A0A6B8RP99</accession>
<dbReference type="RefSeq" id="WP_155703272.1">
    <property type="nucleotide sequence ID" value="NZ_CP034235.1"/>
</dbReference>
<dbReference type="InterPro" id="IPR018060">
    <property type="entry name" value="HTH_AraC"/>
</dbReference>
<evidence type="ECO:0000256" key="2">
    <source>
        <dbReference type="ARBA" id="ARBA00023125"/>
    </source>
</evidence>
<name>A0A6B8RP99_9BACL</name>
<dbReference type="KEGG" id="ppsc:EHS13_26430"/>
<dbReference type="InterPro" id="IPR009057">
    <property type="entry name" value="Homeodomain-like_sf"/>
</dbReference>
<keyword evidence="6" id="KW-1185">Reference proteome</keyword>
<keyword evidence="1" id="KW-0805">Transcription regulation</keyword>
<dbReference type="Gene3D" id="1.10.10.60">
    <property type="entry name" value="Homeodomain-like"/>
    <property type="match status" value="2"/>
</dbReference>
<evidence type="ECO:0000256" key="3">
    <source>
        <dbReference type="ARBA" id="ARBA00023163"/>
    </source>
</evidence>
<dbReference type="SUPFAM" id="SSF46689">
    <property type="entry name" value="Homeodomain-like"/>
    <property type="match status" value="1"/>
</dbReference>
<evidence type="ECO:0000256" key="1">
    <source>
        <dbReference type="ARBA" id="ARBA00023015"/>
    </source>
</evidence>
<proteinExistence type="predicted"/>
<evidence type="ECO:0000313" key="6">
    <source>
        <dbReference type="Proteomes" id="UP000426246"/>
    </source>
</evidence>
<reference evidence="6" key="1">
    <citation type="submission" date="2018-11" db="EMBL/GenBank/DDBJ databases">
        <title>Complete genome sequence of Paenibacillus sp. ML311-T8.</title>
        <authorList>
            <person name="Nam Y.-D."/>
            <person name="Kang J."/>
            <person name="Chung W.-H."/>
            <person name="Park Y.S."/>
        </authorList>
    </citation>
    <scope>NUCLEOTIDE SEQUENCE [LARGE SCALE GENOMIC DNA]</scope>
    <source>
        <strain evidence="6">ML311-T8</strain>
    </source>
</reference>
<keyword evidence="3" id="KW-0804">Transcription</keyword>